<dbReference type="AlphaFoldDB" id="A0A5C6RJT9"/>
<dbReference type="CDD" id="cd04080">
    <property type="entry name" value="CBM6_cellulase-like"/>
    <property type="match status" value="2"/>
</dbReference>
<evidence type="ECO:0000313" key="7">
    <source>
        <dbReference type="Proteomes" id="UP000321580"/>
    </source>
</evidence>
<dbReference type="InterPro" id="IPR008979">
    <property type="entry name" value="Galactose-bd-like_sf"/>
</dbReference>
<dbReference type="GO" id="GO:0009986">
    <property type="term" value="C:cell surface"/>
    <property type="evidence" value="ECO:0007669"/>
    <property type="project" value="TreeGrafter"/>
</dbReference>
<dbReference type="GO" id="GO:0005576">
    <property type="term" value="C:extracellular region"/>
    <property type="evidence" value="ECO:0007669"/>
    <property type="project" value="TreeGrafter"/>
</dbReference>
<feature type="chain" id="PRO_5022807870" evidence="4">
    <location>
        <begin position="25"/>
        <end position="910"/>
    </location>
</feature>
<keyword evidence="1 4" id="KW-0732">Signal</keyword>
<dbReference type="Gene3D" id="3.20.20.80">
    <property type="entry name" value="Glycosidases"/>
    <property type="match status" value="1"/>
</dbReference>
<keyword evidence="2" id="KW-0378">Hydrolase</keyword>
<dbReference type="GO" id="GO:0009251">
    <property type="term" value="P:glucan catabolic process"/>
    <property type="evidence" value="ECO:0007669"/>
    <property type="project" value="TreeGrafter"/>
</dbReference>
<dbReference type="GO" id="GO:0008422">
    <property type="term" value="F:beta-glucosidase activity"/>
    <property type="evidence" value="ECO:0007669"/>
    <property type="project" value="TreeGrafter"/>
</dbReference>
<dbReference type="SMART" id="SM00606">
    <property type="entry name" value="CBD_IV"/>
    <property type="match status" value="2"/>
</dbReference>
<proteinExistence type="predicted"/>
<dbReference type="InterPro" id="IPR017853">
    <property type="entry name" value="GH"/>
</dbReference>
<accession>A0A5C6RJT9</accession>
<dbReference type="InterPro" id="IPR006584">
    <property type="entry name" value="Cellulose-bd_IV"/>
</dbReference>
<evidence type="ECO:0000256" key="2">
    <source>
        <dbReference type="ARBA" id="ARBA00022801"/>
    </source>
</evidence>
<dbReference type="SUPFAM" id="SSF49785">
    <property type="entry name" value="Galactose-binding domain-like"/>
    <property type="match status" value="2"/>
</dbReference>
<dbReference type="SUPFAM" id="SSF51445">
    <property type="entry name" value="(Trans)glycosidases"/>
    <property type="match status" value="1"/>
</dbReference>
<dbReference type="InterPro" id="IPR050386">
    <property type="entry name" value="Glycosyl_hydrolase_5"/>
</dbReference>
<reference evidence="6 7" key="1">
    <citation type="submission" date="2019-08" db="EMBL/GenBank/DDBJ databases">
        <title>Genome of Phaeodactylibacter luteus.</title>
        <authorList>
            <person name="Bowman J.P."/>
        </authorList>
    </citation>
    <scope>NUCLEOTIDE SEQUENCE [LARGE SCALE GENOMIC DNA]</scope>
    <source>
        <strain evidence="6 7">KCTC 42180</strain>
    </source>
</reference>
<dbReference type="Pfam" id="PF03422">
    <property type="entry name" value="CBM_6"/>
    <property type="match status" value="2"/>
</dbReference>
<keyword evidence="3" id="KW-0326">Glycosidase</keyword>
<feature type="domain" description="CBM6" evidence="5">
    <location>
        <begin position="692"/>
        <end position="816"/>
    </location>
</feature>
<evidence type="ECO:0000256" key="1">
    <source>
        <dbReference type="ARBA" id="ARBA00022729"/>
    </source>
</evidence>
<feature type="domain" description="CBM6" evidence="5">
    <location>
        <begin position="434"/>
        <end position="574"/>
    </location>
</feature>
<keyword evidence="7" id="KW-1185">Reference proteome</keyword>
<sequence>MNLKLTFFALCAFCLTLLSPLAGQHLLRTHGQAIVNDNQDTILLRGMGLGGWMVQEGYMLQTSGFANPQHEIRAAIEALIGEEQTDLFYEAWLANHVRKPDIDSLKSWGFNSIRLPMHYNLFTLPIEEEPIPGEQTWLDKGFELTDSVISWCAQNEMYVILDLHAAPGGQGQDAAISDYDPTKPSLWESKDNRDKMVALWKKIAERYADEQWVAGYDLLNEPNWELPGNVLLRELYEEVTDSIRTVDTTHMLIIEGNWWANDFTGLTPPWDDNLVYSPHKYWSNNDVATMQWVLDIRNTYNVPLYLGESGENSNVWFRDAIRLLEDLGIGWAWWPMKKIESISGPLSVVKTEEYQSLLDYWNGNGPAPDPAFAAATLMEITEGLKTENCILQQDVIDAMFRQVRSDETVPYHQPHTIPGVIYATDFDMGVVGEAYYDKVVANYHVSTGNYTAWNNGWAYRNDGVDIEPCSDTLNTNGFHIGFTETDEWMQYESDIMESGVYDIHLRVASGGSGGRLHFAADGTAITPTSFMPPTGGWQNWETVVIPNVILDSNAQKIRLYIDAAGFNISSFEFVGTTLAPAEVLTRFMEASTVDEYTIKMNTNKAMNEVLPAAPSGFEIHVDGNSVPVTSVKIDPDNHKQFLFSVDYLLKSTEDIRISYSGSEVMANDGVALSPFTLEKVKNNLPFVHQLPGRVEAEAFRVQQGIELEETTDQGGGQNIAYLDPGDYLDYEVNITTPGAYQVSYRTASQFGSGGIELQLIDTAGNAFVIQNASFTPTGDWQSWSTTQQMADLPSGRYTLRARITAAPFNLNWMEFSLGTTSIQEELDETAIVFPNPSEGMYQLQLNTPEKQAMRLQVYAADGQVVVNRPLPKAAQIEETISLASQPSGCYYLFIRFSDGTACSKKLIKLD</sequence>
<dbReference type="Proteomes" id="UP000321580">
    <property type="component" value="Unassembled WGS sequence"/>
</dbReference>
<evidence type="ECO:0000259" key="5">
    <source>
        <dbReference type="PROSITE" id="PS51175"/>
    </source>
</evidence>
<dbReference type="OrthoDB" id="9800955at2"/>
<dbReference type="PANTHER" id="PTHR31297:SF13">
    <property type="entry name" value="PUTATIVE-RELATED"/>
    <property type="match status" value="1"/>
</dbReference>
<dbReference type="Pfam" id="PF00150">
    <property type="entry name" value="Cellulase"/>
    <property type="match status" value="1"/>
</dbReference>
<feature type="signal peptide" evidence="4">
    <location>
        <begin position="1"/>
        <end position="24"/>
    </location>
</feature>
<evidence type="ECO:0000256" key="4">
    <source>
        <dbReference type="SAM" id="SignalP"/>
    </source>
</evidence>
<dbReference type="Pfam" id="PF18962">
    <property type="entry name" value="Por_Secre_tail"/>
    <property type="match status" value="1"/>
</dbReference>
<organism evidence="6 7">
    <name type="scientific">Phaeodactylibacter luteus</name>
    <dbReference type="NCBI Taxonomy" id="1564516"/>
    <lineage>
        <taxon>Bacteria</taxon>
        <taxon>Pseudomonadati</taxon>
        <taxon>Bacteroidota</taxon>
        <taxon>Saprospiria</taxon>
        <taxon>Saprospirales</taxon>
        <taxon>Haliscomenobacteraceae</taxon>
        <taxon>Phaeodactylibacter</taxon>
    </lineage>
</organism>
<dbReference type="NCBIfam" id="TIGR04183">
    <property type="entry name" value="Por_Secre_tail"/>
    <property type="match status" value="1"/>
</dbReference>
<dbReference type="PROSITE" id="PS51175">
    <property type="entry name" value="CBM6"/>
    <property type="match status" value="2"/>
</dbReference>
<protein>
    <submittedName>
        <fullName evidence="6">Carbohydrate-binding protein</fullName>
    </submittedName>
</protein>
<dbReference type="EMBL" id="VOOR01000034">
    <property type="protein sequence ID" value="TXB62214.1"/>
    <property type="molecule type" value="Genomic_DNA"/>
</dbReference>
<dbReference type="Gene3D" id="2.60.120.260">
    <property type="entry name" value="Galactose-binding domain-like"/>
    <property type="match status" value="2"/>
</dbReference>
<comment type="caution">
    <text evidence="6">The sequence shown here is derived from an EMBL/GenBank/DDBJ whole genome shotgun (WGS) entry which is preliminary data.</text>
</comment>
<evidence type="ECO:0000256" key="3">
    <source>
        <dbReference type="ARBA" id="ARBA00023295"/>
    </source>
</evidence>
<dbReference type="RefSeq" id="WP_147168431.1">
    <property type="nucleotide sequence ID" value="NZ_VOOR01000034.1"/>
</dbReference>
<dbReference type="InterPro" id="IPR026444">
    <property type="entry name" value="Secre_tail"/>
</dbReference>
<evidence type="ECO:0000313" key="6">
    <source>
        <dbReference type="EMBL" id="TXB62214.1"/>
    </source>
</evidence>
<name>A0A5C6RJT9_9BACT</name>
<dbReference type="InterPro" id="IPR005084">
    <property type="entry name" value="CBM6"/>
</dbReference>
<dbReference type="PANTHER" id="PTHR31297">
    <property type="entry name" value="GLUCAN ENDO-1,6-BETA-GLUCOSIDASE B"/>
    <property type="match status" value="1"/>
</dbReference>
<dbReference type="GO" id="GO:0030246">
    <property type="term" value="F:carbohydrate binding"/>
    <property type="evidence" value="ECO:0007669"/>
    <property type="project" value="InterPro"/>
</dbReference>
<dbReference type="InterPro" id="IPR001547">
    <property type="entry name" value="Glyco_hydro_5"/>
</dbReference>
<gene>
    <name evidence="6" type="ORF">FRY97_15315</name>
</gene>